<gene>
    <name evidence="1" type="ORF">KDW95_04585</name>
</gene>
<organism evidence="1 2">
    <name type="scientific">Marinobacterium rhizophilum</name>
    <dbReference type="NCBI Taxonomy" id="420402"/>
    <lineage>
        <taxon>Bacteria</taxon>
        <taxon>Pseudomonadati</taxon>
        <taxon>Pseudomonadota</taxon>
        <taxon>Gammaproteobacteria</taxon>
        <taxon>Oceanospirillales</taxon>
        <taxon>Oceanospirillaceae</taxon>
        <taxon>Marinobacterium</taxon>
    </lineage>
</organism>
<dbReference type="RefSeq" id="WP_255855104.1">
    <property type="nucleotide sequence ID" value="NZ_CP073347.1"/>
</dbReference>
<sequence>MTGMNIQNQHIKEKLVRATRAVNVLETNGLTVTAISIDGPWPLIEIIEGRACQKLQHAVSKWINKNGRRQCERVALVSDCQVRWIERN</sequence>
<protein>
    <submittedName>
        <fullName evidence="1">Uncharacterized protein</fullName>
    </submittedName>
</protein>
<name>A0ABY5HKN2_9GAMM</name>
<dbReference type="Proteomes" id="UP001058461">
    <property type="component" value="Chromosome"/>
</dbReference>
<reference evidence="1" key="1">
    <citation type="submission" date="2021-04" db="EMBL/GenBank/DDBJ databases">
        <title>Oceanospirillales bacteria with DddD are important DMSP degraders in coastal seawater.</title>
        <authorList>
            <person name="Liu J."/>
        </authorList>
    </citation>
    <scope>NUCLEOTIDE SEQUENCE</scope>
    <source>
        <strain evidence="1">D13-1</strain>
    </source>
</reference>
<accession>A0ABY5HKN2</accession>
<evidence type="ECO:0000313" key="1">
    <source>
        <dbReference type="EMBL" id="UTW12957.1"/>
    </source>
</evidence>
<evidence type="ECO:0000313" key="2">
    <source>
        <dbReference type="Proteomes" id="UP001058461"/>
    </source>
</evidence>
<proteinExistence type="predicted"/>
<keyword evidence="2" id="KW-1185">Reference proteome</keyword>
<dbReference type="EMBL" id="CP073347">
    <property type="protein sequence ID" value="UTW12957.1"/>
    <property type="molecule type" value="Genomic_DNA"/>
</dbReference>